<keyword evidence="3" id="KW-0479">Metal-binding</keyword>
<organism evidence="8 9">
    <name type="scientific">Dendrobium chrysotoxum</name>
    <name type="common">Orchid</name>
    <dbReference type="NCBI Taxonomy" id="161865"/>
    <lineage>
        <taxon>Eukaryota</taxon>
        <taxon>Viridiplantae</taxon>
        <taxon>Streptophyta</taxon>
        <taxon>Embryophyta</taxon>
        <taxon>Tracheophyta</taxon>
        <taxon>Spermatophyta</taxon>
        <taxon>Magnoliopsida</taxon>
        <taxon>Liliopsida</taxon>
        <taxon>Asparagales</taxon>
        <taxon>Orchidaceae</taxon>
        <taxon>Epidendroideae</taxon>
        <taxon>Malaxideae</taxon>
        <taxon>Dendrobiinae</taxon>
        <taxon>Dendrobium</taxon>
    </lineage>
</organism>
<dbReference type="GO" id="GO:0005506">
    <property type="term" value="F:iron ion binding"/>
    <property type="evidence" value="ECO:0007669"/>
    <property type="project" value="InterPro"/>
</dbReference>
<dbReference type="InterPro" id="IPR036396">
    <property type="entry name" value="Cyt_P450_sf"/>
</dbReference>
<sequence length="215" mass="24541">MIPSWSFIGEISGLRHGMEQVHKEMDGVLNEIIIKRNGEMDLSLMMENVKAVVIDLFLAGSDTTSARIIWAIIELILHPKVMQKAQLEVWKVLNGKRIVEEGDKSKLPYLNKVIKETLRLHPTAPLLLPRLCRETVELGGFTIPVEIYSFWWWKKDLSRGFFYISKHGALACATALLLQLRASRRINTSRYPSSSHPLHYPPNSPHKKAHPSQNL</sequence>
<keyword evidence="5" id="KW-0408">Iron</keyword>
<comment type="caution">
    <text evidence="8">The sequence shown here is derived from an EMBL/GenBank/DDBJ whole genome shotgun (WGS) entry which is preliminary data.</text>
</comment>
<dbReference type="InterPro" id="IPR052306">
    <property type="entry name" value="CYP450_71D"/>
</dbReference>
<evidence type="ECO:0000256" key="5">
    <source>
        <dbReference type="ARBA" id="ARBA00023004"/>
    </source>
</evidence>
<dbReference type="AlphaFoldDB" id="A0AAV7H6P9"/>
<feature type="compositionally biased region" description="Basic residues" evidence="7">
    <location>
        <begin position="205"/>
        <end position="215"/>
    </location>
</feature>
<dbReference type="SUPFAM" id="SSF48264">
    <property type="entry name" value="Cytochrome P450"/>
    <property type="match status" value="1"/>
</dbReference>
<reference evidence="8 9" key="1">
    <citation type="journal article" date="2021" name="Hortic Res">
        <title>Chromosome-scale assembly of the Dendrobium chrysotoxum genome enhances the understanding of orchid evolution.</title>
        <authorList>
            <person name="Zhang Y."/>
            <person name="Zhang G.Q."/>
            <person name="Zhang D."/>
            <person name="Liu X.D."/>
            <person name="Xu X.Y."/>
            <person name="Sun W.H."/>
            <person name="Yu X."/>
            <person name="Zhu X."/>
            <person name="Wang Z.W."/>
            <person name="Zhao X."/>
            <person name="Zhong W.Y."/>
            <person name="Chen H."/>
            <person name="Yin W.L."/>
            <person name="Huang T."/>
            <person name="Niu S.C."/>
            <person name="Liu Z.J."/>
        </authorList>
    </citation>
    <scope>NUCLEOTIDE SEQUENCE [LARGE SCALE GENOMIC DNA]</scope>
    <source>
        <strain evidence="8">Lindl</strain>
    </source>
</reference>
<evidence type="ECO:0000256" key="4">
    <source>
        <dbReference type="ARBA" id="ARBA00023002"/>
    </source>
</evidence>
<accession>A0AAV7H6P9</accession>
<gene>
    <name evidence="8" type="ORF">IEQ34_007438</name>
</gene>
<evidence type="ECO:0000256" key="3">
    <source>
        <dbReference type="ARBA" id="ARBA00022723"/>
    </source>
</evidence>
<dbReference type="Gene3D" id="1.10.630.10">
    <property type="entry name" value="Cytochrome P450"/>
    <property type="match status" value="1"/>
</dbReference>
<dbReference type="Pfam" id="PF00067">
    <property type="entry name" value="p450"/>
    <property type="match status" value="1"/>
</dbReference>
<dbReference type="PRINTS" id="PR00463">
    <property type="entry name" value="EP450I"/>
</dbReference>
<dbReference type="Proteomes" id="UP000775213">
    <property type="component" value="Unassembled WGS sequence"/>
</dbReference>
<dbReference type="InterPro" id="IPR002401">
    <property type="entry name" value="Cyt_P450_E_grp-I"/>
</dbReference>
<dbReference type="GO" id="GO:0016705">
    <property type="term" value="F:oxidoreductase activity, acting on paired donors, with incorporation or reduction of molecular oxygen"/>
    <property type="evidence" value="ECO:0007669"/>
    <property type="project" value="InterPro"/>
</dbReference>
<dbReference type="PANTHER" id="PTHR47953">
    <property type="entry name" value="OS08G0105600 PROTEIN"/>
    <property type="match status" value="1"/>
</dbReference>
<evidence type="ECO:0000313" key="9">
    <source>
        <dbReference type="Proteomes" id="UP000775213"/>
    </source>
</evidence>
<keyword evidence="6" id="KW-0503">Monooxygenase</keyword>
<keyword evidence="2" id="KW-0349">Heme</keyword>
<evidence type="ECO:0008006" key="10">
    <source>
        <dbReference type="Google" id="ProtNLM"/>
    </source>
</evidence>
<dbReference type="GO" id="GO:0004497">
    <property type="term" value="F:monooxygenase activity"/>
    <property type="evidence" value="ECO:0007669"/>
    <property type="project" value="UniProtKB-KW"/>
</dbReference>
<evidence type="ECO:0000313" key="8">
    <source>
        <dbReference type="EMBL" id="KAH0464652.1"/>
    </source>
</evidence>
<proteinExistence type="inferred from homology"/>
<dbReference type="InterPro" id="IPR001128">
    <property type="entry name" value="Cyt_P450"/>
</dbReference>
<feature type="region of interest" description="Disordered" evidence="7">
    <location>
        <begin position="190"/>
        <end position="215"/>
    </location>
</feature>
<keyword evidence="9" id="KW-1185">Reference proteome</keyword>
<dbReference type="GO" id="GO:0020037">
    <property type="term" value="F:heme binding"/>
    <property type="evidence" value="ECO:0007669"/>
    <property type="project" value="InterPro"/>
</dbReference>
<comment type="similarity">
    <text evidence="1">Belongs to the cytochrome P450 family.</text>
</comment>
<dbReference type="EMBL" id="JAGFBR010000007">
    <property type="protein sequence ID" value="KAH0464652.1"/>
    <property type="molecule type" value="Genomic_DNA"/>
</dbReference>
<keyword evidence="4" id="KW-0560">Oxidoreductase</keyword>
<dbReference type="PRINTS" id="PR00385">
    <property type="entry name" value="P450"/>
</dbReference>
<evidence type="ECO:0000256" key="6">
    <source>
        <dbReference type="ARBA" id="ARBA00023033"/>
    </source>
</evidence>
<evidence type="ECO:0000256" key="1">
    <source>
        <dbReference type="ARBA" id="ARBA00010617"/>
    </source>
</evidence>
<dbReference type="PANTHER" id="PTHR47953:SF5">
    <property type="entry name" value="CYTOCHROME P450 71AV8-LIKE"/>
    <property type="match status" value="1"/>
</dbReference>
<name>A0AAV7H6P9_DENCH</name>
<protein>
    <recommendedName>
        <fullName evidence="10">Cytochrome P450</fullName>
    </recommendedName>
</protein>
<evidence type="ECO:0000256" key="7">
    <source>
        <dbReference type="SAM" id="MobiDB-lite"/>
    </source>
</evidence>
<evidence type="ECO:0000256" key="2">
    <source>
        <dbReference type="ARBA" id="ARBA00022617"/>
    </source>
</evidence>